<dbReference type="EMBL" id="CAJOBJ010197667">
    <property type="protein sequence ID" value="CAF4973718.1"/>
    <property type="molecule type" value="Genomic_DNA"/>
</dbReference>
<evidence type="ECO:0000313" key="1">
    <source>
        <dbReference type="EMBL" id="CAF4973718.1"/>
    </source>
</evidence>
<dbReference type="AlphaFoldDB" id="A0A8S3D6J8"/>
<accession>A0A8S3D6J8</accession>
<feature type="non-terminal residue" evidence="1">
    <location>
        <position position="55"/>
    </location>
</feature>
<organism evidence="1 2">
    <name type="scientific">Rotaria magnacalcarata</name>
    <dbReference type="NCBI Taxonomy" id="392030"/>
    <lineage>
        <taxon>Eukaryota</taxon>
        <taxon>Metazoa</taxon>
        <taxon>Spiralia</taxon>
        <taxon>Gnathifera</taxon>
        <taxon>Rotifera</taxon>
        <taxon>Eurotatoria</taxon>
        <taxon>Bdelloidea</taxon>
        <taxon>Philodinida</taxon>
        <taxon>Philodinidae</taxon>
        <taxon>Rotaria</taxon>
    </lineage>
</organism>
<reference evidence="1" key="1">
    <citation type="submission" date="2021-02" db="EMBL/GenBank/DDBJ databases">
        <authorList>
            <person name="Nowell W R."/>
        </authorList>
    </citation>
    <scope>NUCLEOTIDE SEQUENCE</scope>
</reference>
<dbReference type="Proteomes" id="UP000681720">
    <property type="component" value="Unassembled WGS sequence"/>
</dbReference>
<comment type="caution">
    <text evidence="1">The sequence shown here is derived from an EMBL/GenBank/DDBJ whole genome shotgun (WGS) entry which is preliminary data.</text>
</comment>
<name>A0A8S3D6J8_9BILA</name>
<gene>
    <name evidence="1" type="ORF">GIL414_LOCUS55581</name>
</gene>
<protein>
    <submittedName>
        <fullName evidence="1">Uncharacterized protein</fullName>
    </submittedName>
</protein>
<sequence length="55" mass="6201">TIINKNWYLGAHLLAELFTFRVHRIPTSIRAQLLQQFSGILASPLHAGHPQLHCA</sequence>
<evidence type="ECO:0000313" key="2">
    <source>
        <dbReference type="Proteomes" id="UP000681720"/>
    </source>
</evidence>
<proteinExistence type="predicted"/>
<feature type="non-terminal residue" evidence="1">
    <location>
        <position position="1"/>
    </location>
</feature>